<dbReference type="RefSeq" id="WP_187032771.1">
    <property type="nucleotide sequence ID" value="NZ_AP023420.1"/>
</dbReference>
<keyword evidence="3" id="KW-1185">Reference proteome</keyword>
<reference evidence="2" key="1">
    <citation type="submission" date="2020-09" db="EMBL/GenBank/DDBJ databases">
        <title>New species isolated from human feces.</title>
        <authorList>
            <person name="Kitahara M."/>
            <person name="Shigeno Y."/>
            <person name="Shime M."/>
            <person name="Matsumoto Y."/>
            <person name="Nakamura S."/>
            <person name="Motooka D."/>
            <person name="Fukuoka S."/>
            <person name="Nishikawa H."/>
            <person name="Benno Y."/>
        </authorList>
    </citation>
    <scope>NUCLEOTIDE SEQUENCE</scope>
    <source>
        <strain evidence="2">MM59</strain>
    </source>
</reference>
<evidence type="ECO:0000313" key="2">
    <source>
        <dbReference type="EMBL" id="BCK85595.1"/>
    </source>
</evidence>
<protein>
    <recommendedName>
        <fullName evidence="1">DUF6774 domain-containing protein</fullName>
    </recommendedName>
</protein>
<name>A0A810QGC7_9FIRM</name>
<feature type="domain" description="DUF6774" evidence="1">
    <location>
        <begin position="23"/>
        <end position="44"/>
    </location>
</feature>
<evidence type="ECO:0000313" key="3">
    <source>
        <dbReference type="Proteomes" id="UP000679848"/>
    </source>
</evidence>
<sequence>MDAFEQSASVYALALTLAKSMSTEELTRTALLLTQLGTTLATLAGLQNLNQSSSSQELADLSGLR</sequence>
<accession>A0A810QGC7</accession>
<dbReference type="Proteomes" id="UP000679848">
    <property type="component" value="Chromosome"/>
</dbReference>
<gene>
    <name evidence="2" type="ORF">MM59RIKEN_29140</name>
</gene>
<organism evidence="2 3">
    <name type="scientific">Pusillibacter faecalis</name>
    <dbReference type="NCBI Taxonomy" id="2714358"/>
    <lineage>
        <taxon>Bacteria</taxon>
        <taxon>Bacillati</taxon>
        <taxon>Bacillota</taxon>
        <taxon>Clostridia</taxon>
        <taxon>Eubacteriales</taxon>
        <taxon>Oscillospiraceae</taxon>
        <taxon>Pusillibacter</taxon>
    </lineage>
</organism>
<dbReference type="EMBL" id="AP023420">
    <property type="protein sequence ID" value="BCK85595.1"/>
    <property type="molecule type" value="Genomic_DNA"/>
</dbReference>
<dbReference type="InterPro" id="IPR046665">
    <property type="entry name" value="DUF6774"/>
</dbReference>
<dbReference type="Pfam" id="PF20564">
    <property type="entry name" value="DUF6774"/>
    <property type="match status" value="1"/>
</dbReference>
<dbReference type="AlphaFoldDB" id="A0A810QGC7"/>
<evidence type="ECO:0000259" key="1">
    <source>
        <dbReference type="Pfam" id="PF20564"/>
    </source>
</evidence>
<dbReference type="KEGG" id="pfaa:MM59RIKEN_29140"/>
<proteinExistence type="predicted"/>